<dbReference type="Pfam" id="PF08241">
    <property type="entry name" value="Methyltransf_11"/>
    <property type="match status" value="1"/>
</dbReference>
<dbReference type="InterPro" id="IPR013216">
    <property type="entry name" value="Methyltransf_11"/>
</dbReference>
<dbReference type="PANTHER" id="PTHR44068">
    <property type="entry name" value="ZGC:194242"/>
    <property type="match status" value="1"/>
</dbReference>
<organism evidence="3 4">
    <name type="scientific">Streptomyces blastmyceticus</name>
    <dbReference type="NCBI Taxonomy" id="68180"/>
    <lineage>
        <taxon>Bacteria</taxon>
        <taxon>Bacillati</taxon>
        <taxon>Actinomycetota</taxon>
        <taxon>Actinomycetes</taxon>
        <taxon>Kitasatosporales</taxon>
        <taxon>Streptomycetaceae</taxon>
        <taxon>Streptomyces</taxon>
    </lineage>
</organism>
<name>A0ABN0WUX9_9ACTN</name>
<feature type="domain" description="Methyltransferase type 11" evidence="2">
    <location>
        <begin position="81"/>
        <end position="179"/>
    </location>
</feature>
<accession>A0ABN0WUX9</accession>
<evidence type="ECO:0000256" key="1">
    <source>
        <dbReference type="ARBA" id="ARBA00022679"/>
    </source>
</evidence>
<dbReference type="Proteomes" id="UP001500063">
    <property type="component" value="Unassembled WGS sequence"/>
</dbReference>
<dbReference type="RefSeq" id="WP_344117831.1">
    <property type="nucleotide sequence ID" value="NZ_BAAABW010000013.1"/>
</dbReference>
<evidence type="ECO:0000313" key="3">
    <source>
        <dbReference type="EMBL" id="GAA0347380.1"/>
    </source>
</evidence>
<comment type="caution">
    <text evidence="3">The sequence shown here is derived from an EMBL/GenBank/DDBJ whole genome shotgun (WGS) entry which is preliminary data.</text>
</comment>
<proteinExistence type="predicted"/>
<evidence type="ECO:0000313" key="4">
    <source>
        <dbReference type="Proteomes" id="UP001500063"/>
    </source>
</evidence>
<dbReference type="PANTHER" id="PTHR44068:SF11">
    <property type="entry name" value="GERANYL DIPHOSPHATE 2-C-METHYLTRANSFERASE"/>
    <property type="match status" value="1"/>
</dbReference>
<keyword evidence="4" id="KW-1185">Reference proteome</keyword>
<dbReference type="SUPFAM" id="SSF53335">
    <property type="entry name" value="S-adenosyl-L-methionine-dependent methyltransferases"/>
    <property type="match status" value="1"/>
</dbReference>
<keyword evidence="1" id="KW-0808">Transferase</keyword>
<gene>
    <name evidence="3" type="ORF">GCM10010319_24960</name>
</gene>
<evidence type="ECO:0000259" key="2">
    <source>
        <dbReference type="Pfam" id="PF08241"/>
    </source>
</evidence>
<reference evidence="3 4" key="1">
    <citation type="journal article" date="2019" name="Int. J. Syst. Evol. Microbiol.">
        <title>The Global Catalogue of Microorganisms (GCM) 10K type strain sequencing project: providing services to taxonomists for standard genome sequencing and annotation.</title>
        <authorList>
            <consortium name="The Broad Institute Genomics Platform"/>
            <consortium name="The Broad Institute Genome Sequencing Center for Infectious Disease"/>
            <person name="Wu L."/>
            <person name="Ma J."/>
        </authorList>
    </citation>
    <scope>NUCLEOTIDE SEQUENCE [LARGE SCALE GENOMIC DNA]</scope>
    <source>
        <strain evidence="3 4">JCM 4565</strain>
    </source>
</reference>
<dbReference type="InterPro" id="IPR029063">
    <property type="entry name" value="SAM-dependent_MTases_sf"/>
</dbReference>
<dbReference type="InterPro" id="IPR050447">
    <property type="entry name" value="Erg6_SMT_methyltransf"/>
</dbReference>
<dbReference type="CDD" id="cd02440">
    <property type="entry name" value="AdoMet_MTases"/>
    <property type="match status" value="1"/>
</dbReference>
<dbReference type="Gene3D" id="3.40.50.150">
    <property type="entry name" value="Vaccinia Virus protein VP39"/>
    <property type="match status" value="1"/>
</dbReference>
<protein>
    <recommendedName>
        <fullName evidence="2">Methyltransferase type 11 domain-containing protein</fullName>
    </recommendedName>
</protein>
<sequence>MLRKVQSIGKAIQAVTTSDPDTRVRRLYELADPERQFAHRTTRYINIGYWEDGTRDPDRAGEDLALKLADIAGFKPGHTVLDVGFGYGEQDFAWLRGNRIHKVHGLEVTPRHVDGARAQAESEGFRERAEFLVGSATELPFEDGIFDRVVALDSALHFHPRSTFLKEALRVLKPGGVLAAIDTIPLSGDTPRDTFRTKRLSLYRFSVPDANWYDRRAYARQLLEAGFTDPDVTSIRDRTWEGWYRYWTGLVGDPEALKELHPEAAQEFVKEWSEQERIRQEVDLLDSVAVVARKP</sequence>
<dbReference type="EMBL" id="BAAABW010000013">
    <property type="protein sequence ID" value="GAA0347380.1"/>
    <property type="molecule type" value="Genomic_DNA"/>
</dbReference>